<keyword evidence="4" id="KW-1003">Cell membrane</keyword>
<protein>
    <submittedName>
        <fullName evidence="9">AzlC family protein</fullName>
    </submittedName>
</protein>
<evidence type="ECO:0000256" key="3">
    <source>
        <dbReference type="ARBA" id="ARBA00022448"/>
    </source>
</evidence>
<evidence type="ECO:0000256" key="6">
    <source>
        <dbReference type="ARBA" id="ARBA00022989"/>
    </source>
</evidence>
<dbReference type="HOGENOM" id="CLU_065777_2_1_7"/>
<reference evidence="9 10" key="1">
    <citation type="submission" date="2009-06" db="EMBL/GenBank/DDBJ databases">
        <title>Complete sequence of Desulfovibrio salexigens DSM 2638.</title>
        <authorList>
            <consortium name="US DOE Joint Genome Institute"/>
            <person name="Lucas S."/>
            <person name="Copeland A."/>
            <person name="Lapidus A."/>
            <person name="Glavina del Rio T."/>
            <person name="Tice H."/>
            <person name="Bruce D."/>
            <person name="Goodwin L."/>
            <person name="Pitluck S."/>
            <person name="Munk A.C."/>
            <person name="Brettin T."/>
            <person name="Detter J.C."/>
            <person name="Han C."/>
            <person name="Tapia R."/>
            <person name="Larimer F."/>
            <person name="Land M."/>
            <person name="Hauser L."/>
            <person name="Kyrpides N."/>
            <person name="Anderson I."/>
            <person name="Wall J.D."/>
            <person name="Arkin A.P."/>
            <person name="Dehal P."/>
            <person name="Chivian D."/>
            <person name="Giles B."/>
            <person name="Hazen T.C."/>
        </authorList>
    </citation>
    <scope>NUCLEOTIDE SEQUENCE [LARGE SCALE GENOMIC DNA]</scope>
    <source>
        <strain evidence="10">ATCC 14822 / DSM 2638 / NCIMB 8403 / VKM B-1763</strain>
    </source>
</reference>
<comment type="subcellular location">
    <subcellularLocation>
        <location evidence="1">Cell membrane</location>
        <topology evidence="1">Multi-pass membrane protein</topology>
    </subcellularLocation>
</comment>
<dbReference type="Proteomes" id="UP000002601">
    <property type="component" value="Chromosome"/>
</dbReference>
<dbReference type="GO" id="GO:1903785">
    <property type="term" value="P:L-valine transmembrane transport"/>
    <property type="evidence" value="ECO:0007669"/>
    <property type="project" value="TreeGrafter"/>
</dbReference>
<evidence type="ECO:0000256" key="2">
    <source>
        <dbReference type="ARBA" id="ARBA00010735"/>
    </source>
</evidence>
<dbReference type="OrthoDB" id="9803444at2"/>
<evidence type="ECO:0000256" key="5">
    <source>
        <dbReference type="ARBA" id="ARBA00022692"/>
    </source>
</evidence>
<evidence type="ECO:0000313" key="10">
    <source>
        <dbReference type="Proteomes" id="UP000002601"/>
    </source>
</evidence>
<keyword evidence="6 8" id="KW-1133">Transmembrane helix</keyword>
<dbReference type="InterPro" id="IPR011606">
    <property type="entry name" value="Brnchd-chn_aa_trnsp_permease"/>
</dbReference>
<feature type="transmembrane region" description="Helical" evidence="8">
    <location>
        <begin position="204"/>
        <end position="222"/>
    </location>
</feature>
<dbReference type="KEGG" id="dsa:Desal_2542"/>
<dbReference type="PANTHER" id="PTHR34979">
    <property type="entry name" value="INNER MEMBRANE PROTEIN YGAZ"/>
    <property type="match status" value="1"/>
</dbReference>
<evidence type="ECO:0000256" key="7">
    <source>
        <dbReference type="ARBA" id="ARBA00023136"/>
    </source>
</evidence>
<keyword evidence="5 8" id="KW-0812">Transmembrane</keyword>
<evidence type="ECO:0000256" key="8">
    <source>
        <dbReference type="SAM" id="Phobius"/>
    </source>
</evidence>
<dbReference type="eggNOG" id="COG1296">
    <property type="taxonomic scope" value="Bacteria"/>
</dbReference>
<proteinExistence type="inferred from homology"/>
<keyword evidence="3" id="KW-0813">Transport</keyword>
<dbReference type="GO" id="GO:0005886">
    <property type="term" value="C:plasma membrane"/>
    <property type="evidence" value="ECO:0007669"/>
    <property type="project" value="UniProtKB-SubCell"/>
</dbReference>
<dbReference type="STRING" id="526222.Desal_2542"/>
<sequence>MSGFMRGVKANVPLLPSVVAYAGVLGVLAAQKSISWTDMMALNVFMFAGSAQFVLVDMWNAPLPVLEMALAVVVVNLRYVLIGASLKDLFAGQGVLKRLGIMHFVADENWAMTMVAARKGEGDVFHLLGGGLLLMLFWSSGTMGGMYFGGLIPDPKILALDFAFTAVFTALAVSLWQGRQDVLPWLVAISASVLTEHFVPGKWYILVGGILGAICAAFVPAVEPEAEVEDVP</sequence>
<feature type="transmembrane region" description="Helical" evidence="8">
    <location>
        <begin position="124"/>
        <end position="145"/>
    </location>
</feature>
<dbReference type="RefSeq" id="WP_015852414.1">
    <property type="nucleotide sequence ID" value="NC_012881.1"/>
</dbReference>
<feature type="transmembrane region" description="Helical" evidence="8">
    <location>
        <begin position="157"/>
        <end position="176"/>
    </location>
</feature>
<name>C6BY68_MARSD</name>
<evidence type="ECO:0000256" key="1">
    <source>
        <dbReference type="ARBA" id="ARBA00004651"/>
    </source>
</evidence>
<dbReference type="AlphaFoldDB" id="C6BY68"/>
<organism evidence="9 10">
    <name type="scientific">Maridesulfovibrio salexigens (strain ATCC 14822 / DSM 2638 / NCIMB 8403 / VKM B-1763)</name>
    <name type="common">Desulfovibrio salexigens</name>
    <dbReference type="NCBI Taxonomy" id="526222"/>
    <lineage>
        <taxon>Bacteria</taxon>
        <taxon>Pseudomonadati</taxon>
        <taxon>Thermodesulfobacteriota</taxon>
        <taxon>Desulfovibrionia</taxon>
        <taxon>Desulfovibrionales</taxon>
        <taxon>Desulfovibrionaceae</taxon>
        <taxon>Maridesulfovibrio</taxon>
    </lineage>
</organism>
<gene>
    <name evidence="9" type="ordered locus">Desal_2542</name>
</gene>
<dbReference type="EMBL" id="CP001649">
    <property type="protein sequence ID" value="ACS80598.1"/>
    <property type="molecule type" value="Genomic_DNA"/>
</dbReference>
<feature type="transmembrane region" description="Helical" evidence="8">
    <location>
        <begin position="68"/>
        <end position="86"/>
    </location>
</feature>
<accession>C6BY68</accession>
<evidence type="ECO:0000313" key="9">
    <source>
        <dbReference type="EMBL" id="ACS80598.1"/>
    </source>
</evidence>
<comment type="similarity">
    <text evidence="2">Belongs to the AzlC family.</text>
</comment>
<keyword evidence="10" id="KW-1185">Reference proteome</keyword>
<evidence type="ECO:0000256" key="4">
    <source>
        <dbReference type="ARBA" id="ARBA00022475"/>
    </source>
</evidence>
<dbReference type="Pfam" id="PF03591">
    <property type="entry name" value="AzlC"/>
    <property type="match status" value="1"/>
</dbReference>
<dbReference type="PANTHER" id="PTHR34979:SF1">
    <property type="entry name" value="INNER MEMBRANE PROTEIN YGAZ"/>
    <property type="match status" value="1"/>
</dbReference>
<feature type="transmembrane region" description="Helical" evidence="8">
    <location>
        <begin position="39"/>
        <end position="56"/>
    </location>
</feature>
<keyword evidence="7 8" id="KW-0472">Membrane</keyword>